<keyword evidence="2" id="KW-1185">Reference proteome</keyword>
<comment type="caution">
    <text evidence="1">The sequence shown here is derived from an EMBL/GenBank/DDBJ whole genome shotgun (WGS) entry which is preliminary data.</text>
</comment>
<organism evidence="1 2">
    <name type="scientific">Porites lobata</name>
    <dbReference type="NCBI Taxonomy" id="104759"/>
    <lineage>
        <taxon>Eukaryota</taxon>
        <taxon>Metazoa</taxon>
        <taxon>Cnidaria</taxon>
        <taxon>Anthozoa</taxon>
        <taxon>Hexacorallia</taxon>
        <taxon>Scleractinia</taxon>
        <taxon>Fungiina</taxon>
        <taxon>Poritidae</taxon>
        <taxon>Porites</taxon>
    </lineage>
</organism>
<dbReference type="InterPro" id="IPR025048">
    <property type="entry name" value="DUF3987"/>
</dbReference>
<feature type="non-terminal residue" evidence="1">
    <location>
        <position position="256"/>
    </location>
</feature>
<protein>
    <submittedName>
        <fullName evidence="1">Uncharacterized protein</fullName>
    </submittedName>
</protein>
<reference evidence="1 2" key="1">
    <citation type="submission" date="2022-05" db="EMBL/GenBank/DDBJ databases">
        <authorList>
            <consortium name="Genoscope - CEA"/>
            <person name="William W."/>
        </authorList>
    </citation>
    <scope>NUCLEOTIDE SEQUENCE [LARGE SCALE GENOMIC DNA]</scope>
</reference>
<proteinExistence type="predicted"/>
<accession>A0ABN8NFI2</accession>
<dbReference type="EMBL" id="CALNXK010000020">
    <property type="protein sequence ID" value="CAH3107540.1"/>
    <property type="molecule type" value="Genomic_DNA"/>
</dbReference>
<dbReference type="Pfam" id="PF13148">
    <property type="entry name" value="DUF3987"/>
    <property type="match status" value="1"/>
</dbReference>
<evidence type="ECO:0000313" key="2">
    <source>
        <dbReference type="Proteomes" id="UP001159405"/>
    </source>
</evidence>
<gene>
    <name evidence="1" type="ORF">PLOB_00016712</name>
</gene>
<dbReference type="Proteomes" id="UP001159405">
    <property type="component" value="Unassembled WGS sequence"/>
</dbReference>
<evidence type="ECO:0000313" key="1">
    <source>
        <dbReference type="EMBL" id="CAH3107540.1"/>
    </source>
</evidence>
<name>A0ABN8NFI2_9CNID</name>
<sequence>MQRLDVDLEKCYENDLDWTLLPENLRKICQLFGKGMKQRETTVLLGILTMISFCMGHTSTSVNDFWTEPIILWIAIVLPTGRCKSTFHQFLNDVMDSVQVKALAKGHAVKSVFMPHCTWDKFGDILANAGGRSFGLFDELVSFFSTMNMYSTSKMQLSDTKEYQDFLQLFTGKSKTRETITGNANYRMTQTSFTLMGFTQPQTALPIMEDAQNNAKGFTSRLLWFFPRPVFCSLKETNLTPEESAEVKDFQSKLGL</sequence>